<dbReference type="Gene3D" id="2.40.30.90">
    <property type="entry name" value="Bacterial fluorinating enzyme like"/>
    <property type="match status" value="1"/>
</dbReference>
<dbReference type="RefSeq" id="WP_101262052.1">
    <property type="nucleotide sequence ID" value="NZ_MVDD01000010.1"/>
</dbReference>
<evidence type="ECO:0000313" key="5">
    <source>
        <dbReference type="EMBL" id="PKQ62024.1"/>
    </source>
</evidence>
<dbReference type="PIRSF" id="PIRSF006779">
    <property type="entry name" value="UCP006779"/>
    <property type="match status" value="1"/>
</dbReference>
<protein>
    <recommendedName>
        <fullName evidence="7">S-adenosyl-l-methionine hydroxide adenosyltransferase</fullName>
    </recommendedName>
</protein>
<evidence type="ECO:0000259" key="3">
    <source>
        <dbReference type="Pfam" id="PF01887"/>
    </source>
</evidence>
<dbReference type="AlphaFoldDB" id="A0A2N3HVD8"/>
<dbReference type="InterPro" id="IPR046470">
    <property type="entry name" value="SAM_HAT_C"/>
</dbReference>
<gene>
    <name evidence="5" type="ORF">BZG02_13880</name>
</gene>
<keyword evidence="6" id="KW-1185">Reference proteome</keyword>
<evidence type="ECO:0000259" key="4">
    <source>
        <dbReference type="Pfam" id="PF20257"/>
    </source>
</evidence>
<dbReference type="Proteomes" id="UP000233535">
    <property type="component" value="Unassembled WGS sequence"/>
</dbReference>
<proteinExistence type="inferred from homology"/>
<dbReference type="Gene3D" id="3.40.50.10790">
    <property type="entry name" value="S-adenosyl-l-methionine hydroxide adenosyltransferase, N-terminal"/>
    <property type="match status" value="1"/>
</dbReference>
<comment type="similarity">
    <text evidence="2">Belongs to the SAM hydrolase / SAM-dependent halogenase family.</text>
</comment>
<dbReference type="InterPro" id="IPR023228">
    <property type="entry name" value="SAM_OH_AdoTrfase_N_sf"/>
</dbReference>
<dbReference type="InterPro" id="IPR002747">
    <property type="entry name" value="SAM_OH_AdoTrfase"/>
</dbReference>
<reference evidence="5 6" key="1">
    <citation type="journal article" date="2017" name="Front. Microbiol.">
        <title>Labilibaculum manganireducens gen. nov., sp. nov. and Labilibaculum filiforme sp. nov., Novel Bacteroidetes Isolated from Subsurface Sediments of the Baltic Sea.</title>
        <authorList>
            <person name="Vandieken V."/>
            <person name="Marshall I.P."/>
            <person name="Niemann H."/>
            <person name="Engelen B."/>
            <person name="Cypionka H."/>
        </authorList>
    </citation>
    <scope>NUCLEOTIDE SEQUENCE [LARGE SCALE GENOMIC DNA]</scope>
    <source>
        <strain evidence="5 6">59.16B</strain>
    </source>
</reference>
<dbReference type="Pfam" id="PF20257">
    <property type="entry name" value="SAM_HAT_C"/>
    <property type="match status" value="1"/>
</dbReference>
<feature type="domain" description="S-adenosyl-l-methionine hydroxide adenosyltransferase N-terminal" evidence="3">
    <location>
        <begin position="4"/>
        <end position="146"/>
    </location>
</feature>
<dbReference type="Pfam" id="PF01887">
    <property type="entry name" value="SAM_HAT_N"/>
    <property type="match status" value="1"/>
</dbReference>
<dbReference type="OrthoDB" id="9792195at2"/>
<keyword evidence="1" id="KW-0949">S-adenosyl-L-methionine</keyword>
<name>A0A2N3HVD8_9BACT</name>
<feature type="domain" description="S-adenosyl-l-methionine hydroxide adenosyltransferase C-terminal" evidence="4">
    <location>
        <begin position="169"/>
        <end position="255"/>
    </location>
</feature>
<comment type="caution">
    <text evidence="5">The sequence shown here is derived from an EMBL/GenBank/DDBJ whole genome shotgun (WGS) entry which is preliminary data.</text>
</comment>
<evidence type="ECO:0000256" key="2">
    <source>
        <dbReference type="ARBA" id="ARBA00024035"/>
    </source>
</evidence>
<dbReference type="PANTHER" id="PTHR35092:SF1">
    <property type="entry name" value="CHLORINASE MJ1651"/>
    <property type="match status" value="1"/>
</dbReference>
<evidence type="ECO:0000313" key="6">
    <source>
        <dbReference type="Proteomes" id="UP000233535"/>
    </source>
</evidence>
<dbReference type="EMBL" id="MVDD01000010">
    <property type="protein sequence ID" value="PKQ62024.1"/>
    <property type="molecule type" value="Genomic_DNA"/>
</dbReference>
<dbReference type="PANTHER" id="PTHR35092">
    <property type="entry name" value="CHLORINASE MJ1651"/>
    <property type="match status" value="1"/>
</dbReference>
<dbReference type="SUPFAM" id="SSF101852">
    <property type="entry name" value="Bacterial fluorinating enzyme, C-terminal domain"/>
    <property type="match status" value="1"/>
</dbReference>
<dbReference type="InterPro" id="IPR023227">
    <property type="entry name" value="SAM_OH_AdoTrfase_C_sf"/>
</dbReference>
<accession>A0A2N3HVD8</accession>
<dbReference type="SUPFAM" id="SSF102522">
    <property type="entry name" value="Bacterial fluorinating enzyme, N-terminal domain"/>
    <property type="match status" value="1"/>
</dbReference>
<sequence>MAIISLTTDWQHRDYYLGALKGRLLSICPDAQLVDLSHNVDNYNISQASFIIKNAFIHFPKGSIHIIGVKSEETPEHPHLAVKYQDHYFIGADNGIFSLVMKGDPQEIVRIENTEKEAQFLTFPELNIFSKVAAHISKHNSLAGLGPTQKSLYRLVPIRALIQKGTITGQVIYIDSYGNVTTNISKELFESMNQKREFEILVQSNHYRITKINKNYFENSEGDFLALFNSSGLLEIAINKGNLAELLQLDINSDIRIKFHDH</sequence>
<evidence type="ECO:0000256" key="1">
    <source>
        <dbReference type="ARBA" id="ARBA00022691"/>
    </source>
</evidence>
<dbReference type="InterPro" id="IPR046469">
    <property type="entry name" value="SAM_HAT_N"/>
</dbReference>
<organism evidence="5 6">
    <name type="scientific">Labilibaculum filiforme</name>
    <dbReference type="NCBI Taxonomy" id="1940526"/>
    <lineage>
        <taxon>Bacteria</taxon>
        <taxon>Pseudomonadati</taxon>
        <taxon>Bacteroidota</taxon>
        <taxon>Bacteroidia</taxon>
        <taxon>Marinilabiliales</taxon>
        <taxon>Marinifilaceae</taxon>
        <taxon>Labilibaculum</taxon>
    </lineage>
</organism>
<evidence type="ECO:0008006" key="7">
    <source>
        <dbReference type="Google" id="ProtNLM"/>
    </source>
</evidence>